<keyword evidence="1" id="KW-0614">Plasmid</keyword>
<protein>
    <submittedName>
        <fullName evidence="1">Uncharacterized protein</fullName>
    </submittedName>
</protein>
<name>A0A5Q4ZYR2_9GAMM</name>
<gene>
    <name evidence="1" type="ORF">AW0309160_04498</name>
</gene>
<sequence length="206" mass="23457">MEMDVKLAFFRKINNAISSDPTLLSFLVDTYPDFSVRLATKGFDLLELEKIQVSVSNYSSSHYQNLIIAIRLNGGVSETAHKLDIDASYITLALSSSNETQWNELIELLKSKNMIDDDFFDKARPYFNESMVSRFRRDNLTAILATATNYSEVINQMSTLLSPFEDVLLYIQKGTAHSRSSWACRRIEKALKLSTGRLDNRSRSSF</sequence>
<reference evidence="1" key="1">
    <citation type="submission" date="2019-09" db="EMBL/GenBank/DDBJ databases">
        <authorList>
            <person name="Hjerde E."/>
        </authorList>
    </citation>
    <scope>NUCLEOTIDE SEQUENCE [LARGE SCALE GENOMIC DNA]</scope>
    <source>
        <strain evidence="1">06/09/160</strain>
        <plasmid evidence="1">pAWOD_2</plasmid>
    </source>
</reference>
<proteinExistence type="predicted"/>
<accession>A0A5Q4ZYR2</accession>
<dbReference type="EMBL" id="LR721753">
    <property type="protein sequence ID" value="VVV07004.1"/>
    <property type="molecule type" value="Genomic_DNA"/>
</dbReference>
<dbReference type="AlphaFoldDB" id="A0A5Q4ZYR2"/>
<evidence type="ECO:0000313" key="1">
    <source>
        <dbReference type="EMBL" id="VVV07004.1"/>
    </source>
</evidence>
<geneLocation type="plasmid" evidence="1">
    <name>pAWOD_2</name>
</geneLocation>
<organism evidence="1">
    <name type="scientific">Aliivibrio wodanis</name>
    <dbReference type="NCBI Taxonomy" id="80852"/>
    <lineage>
        <taxon>Bacteria</taxon>
        <taxon>Pseudomonadati</taxon>
        <taxon>Pseudomonadota</taxon>
        <taxon>Gammaproteobacteria</taxon>
        <taxon>Vibrionales</taxon>
        <taxon>Vibrionaceae</taxon>
        <taxon>Aliivibrio</taxon>
    </lineage>
</organism>
<dbReference type="RefSeq" id="WP_130066582.1">
    <property type="nucleotide sequence ID" value="NZ_LR721753.1"/>
</dbReference>